<reference evidence="1 3" key="1">
    <citation type="submission" date="2023-03" db="EMBL/GenBank/DDBJ databases">
        <authorList>
            <person name="Shen W."/>
            <person name="Cai J."/>
        </authorList>
    </citation>
    <scope>NUCLEOTIDE SEQUENCE</scope>
    <source>
        <strain evidence="2 3">B516</strain>
        <strain evidence="1">K72-2</strain>
    </source>
</reference>
<dbReference type="GeneID" id="91575085"/>
<accession>A0AAW8V2M0</accession>
<protein>
    <submittedName>
        <fullName evidence="1">Uncharacterized protein</fullName>
    </submittedName>
</protein>
<dbReference type="EMBL" id="JARQDV010000004">
    <property type="protein sequence ID" value="MDT2964630.1"/>
    <property type="molecule type" value="Genomic_DNA"/>
</dbReference>
<dbReference type="Proteomes" id="UP001253851">
    <property type="component" value="Unassembled WGS sequence"/>
</dbReference>
<dbReference type="Proteomes" id="UP001268896">
    <property type="component" value="Unassembled WGS sequence"/>
</dbReference>
<organism evidence="1 4">
    <name type="scientific">Enterococcus casseliflavus</name>
    <name type="common">Enterococcus flavescens</name>
    <dbReference type="NCBI Taxonomy" id="37734"/>
    <lineage>
        <taxon>Bacteria</taxon>
        <taxon>Bacillati</taxon>
        <taxon>Bacillota</taxon>
        <taxon>Bacilli</taxon>
        <taxon>Lactobacillales</taxon>
        <taxon>Enterococcaceae</taxon>
        <taxon>Enterococcus</taxon>
    </lineage>
</organism>
<evidence type="ECO:0000313" key="2">
    <source>
        <dbReference type="EMBL" id="MDT2984224.1"/>
    </source>
</evidence>
<proteinExistence type="predicted"/>
<gene>
    <name evidence="1" type="ORF">P7I32_08400</name>
    <name evidence="2" type="ORF">P7I34_16320</name>
</gene>
<evidence type="ECO:0000313" key="1">
    <source>
        <dbReference type="EMBL" id="MDT2964630.1"/>
    </source>
</evidence>
<comment type="caution">
    <text evidence="1">The sequence shown here is derived from an EMBL/GenBank/DDBJ whole genome shotgun (WGS) entry which is preliminary data.</text>
</comment>
<dbReference type="RefSeq" id="WP_005235914.1">
    <property type="nucleotide sequence ID" value="NZ_BJMG01000014.1"/>
</dbReference>
<dbReference type="EMBL" id="JARQDZ010000015">
    <property type="protein sequence ID" value="MDT2984224.1"/>
    <property type="molecule type" value="Genomic_DNA"/>
</dbReference>
<dbReference type="AlphaFoldDB" id="A0AAW8V2M0"/>
<evidence type="ECO:0000313" key="4">
    <source>
        <dbReference type="Proteomes" id="UP001268896"/>
    </source>
</evidence>
<name>A0AAW8V2M0_ENTCA</name>
<evidence type="ECO:0000313" key="3">
    <source>
        <dbReference type="Proteomes" id="UP001253851"/>
    </source>
</evidence>
<sequence>MKNRTYRTFGLLDPVLSFSSDWIVFHTMAETFRFNPYCSDPVSLFYGKNIQLSAL</sequence>